<gene>
    <name evidence="1" type="ORF">I8D64_11620</name>
</gene>
<dbReference type="RefSeq" id="WP_200502916.1">
    <property type="nucleotide sequence ID" value="NZ_JAEDAJ010000006.1"/>
</dbReference>
<sequence>MFGELESVRAMRPGKSSILIGFDTEFKTDCDTRTIMSWQFVTPDVSDPTLMVEVVIVPQCDGDRISMVTALWEVVVAAELWRSPLVKDSVTARGVHKRAFWDADRDKRRKELAKHRVPVTLVCHYAQADLTTFRDDRRLPLEDPLSNLTAAAGGLVTLRPFRLQRSDANGRWWRSMAVVVRDCMALAPAGKKKLKILGDACGVPKIDLPEGAIENMDDYRASDFTSFLEYGINDAVICLEFLAPIWGEGMDPPATLGGGAAKALVSIGQKYFGAPDSAAFRKEFSGLVKENQAVEIIEKSDKLAFYEKRGLAPLDGPAGIFMYASAQAYHGGLNSCPTPGYYTSRTEDIDVQNAYPTAMGMVVDLDWEAGVLGGAPVVQDRELTLDDVPSTTTPFVGWVNFSFPEDIAFPCIPILHDNTLIYARTSDGTGGTWAAAPELWLALKLGATVTCSMGYTGRARVHPDGTPSRSLREGVALLIADRRRARAEFGKGSLEEQTLKEAVNAIYGKLAQDVTEHRGWNAWAQEMDEIGGSSITSPYHAAMTTSIVRALLNATMNQVVDSGHQVFSVTTDGFITDMTASEVEQFDLYGMAAEVRESRLAMTGHPSIWESKGIQQDLLNFTTRGNVSSTLGGVCAHNGLKVPQGIVEDSAEDREYLMRVVATREGRVRNPYKVFPSFQELSSRDARKDFVPTVVKRAVSMDYDLKRRPVMDSMRPERVALPDGTKWEIASFETAPWETVEDARRAREIARDIAKTSCLRTVDQWDGWYLRFAHGKGRRIVTPHRAVLMSILMAHRQGVITIPALADGSLTVSERLEWLESWGLGTVTEGDWKNARRPERVAQMLPLSALEPHLSNMLSAPAATTRTDTNYEPEEY</sequence>
<evidence type="ECO:0000313" key="1">
    <source>
        <dbReference type="EMBL" id="MBK0332047.1"/>
    </source>
</evidence>
<proteinExistence type="predicted"/>
<accession>A0ABS1BC22</accession>
<dbReference type="InterPro" id="IPR043502">
    <property type="entry name" value="DNA/RNA_pol_sf"/>
</dbReference>
<dbReference type="Proteomes" id="UP000612352">
    <property type="component" value="Unassembled WGS sequence"/>
</dbReference>
<name>A0ABS1BC22_9MICO</name>
<evidence type="ECO:0000313" key="2">
    <source>
        <dbReference type="Proteomes" id="UP000612352"/>
    </source>
</evidence>
<keyword evidence="2" id="KW-1185">Reference proteome</keyword>
<reference evidence="1 2" key="1">
    <citation type="submission" date="2020-12" db="EMBL/GenBank/DDBJ databases">
        <title>Brachybacterium sp. MASK1Z-5, whole genome shotgun sequence.</title>
        <authorList>
            <person name="Tuo L."/>
        </authorList>
    </citation>
    <scope>NUCLEOTIDE SEQUENCE [LARGE SCALE GENOMIC DNA]</scope>
    <source>
        <strain evidence="1 2">MASK1Z-5</strain>
    </source>
</reference>
<protein>
    <recommendedName>
        <fullName evidence="3">DNA-directed DNA polymerase</fullName>
    </recommendedName>
</protein>
<comment type="caution">
    <text evidence="1">The sequence shown here is derived from an EMBL/GenBank/DDBJ whole genome shotgun (WGS) entry which is preliminary data.</text>
</comment>
<organism evidence="1 2">
    <name type="scientific">Brachybacterium halotolerans</name>
    <dbReference type="NCBI Taxonomy" id="2795215"/>
    <lineage>
        <taxon>Bacteria</taxon>
        <taxon>Bacillati</taxon>
        <taxon>Actinomycetota</taxon>
        <taxon>Actinomycetes</taxon>
        <taxon>Micrococcales</taxon>
        <taxon>Dermabacteraceae</taxon>
        <taxon>Brachybacterium</taxon>
    </lineage>
</organism>
<dbReference type="EMBL" id="JAEDAJ010000006">
    <property type="protein sequence ID" value="MBK0332047.1"/>
    <property type="molecule type" value="Genomic_DNA"/>
</dbReference>
<dbReference type="SUPFAM" id="SSF56672">
    <property type="entry name" value="DNA/RNA polymerases"/>
    <property type="match status" value="1"/>
</dbReference>
<evidence type="ECO:0008006" key="3">
    <source>
        <dbReference type="Google" id="ProtNLM"/>
    </source>
</evidence>